<dbReference type="Proteomes" id="UP000317169">
    <property type="component" value="Unassembled WGS sequence"/>
</dbReference>
<gene>
    <name evidence="4" type="ORF">FKR84_10905</name>
</gene>
<organism evidence="4 5">
    <name type="scientific">Haloflavibacter putidus</name>
    <dbReference type="NCBI Taxonomy" id="2576776"/>
    <lineage>
        <taxon>Bacteria</taxon>
        <taxon>Pseudomonadati</taxon>
        <taxon>Bacteroidota</taxon>
        <taxon>Flavobacteriia</taxon>
        <taxon>Flavobacteriales</taxon>
        <taxon>Flavobacteriaceae</taxon>
        <taxon>Haloflavibacter</taxon>
    </lineage>
</organism>
<dbReference type="AlphaFoldDB" id="A0A507ZHQ2"/>
<dbReference type="SUPFAM" id="SSF56925">
    <property type="entry name" value="OMPA-like"/>
    <property type="match status" value="1"/>
</dbReference>
<feature type="signal peptide" evidence="2">
    <location>
        <begin position="1"/>
        <end position="20"/>
    </location>
</feature>
<proteinExistence type="predicted"/>
<evidence type="ECO:0000256" key="2">
    <source>
        <dbReference type="SAM" id="SignalP"/>
    </source>
</evidence>
<evidence type="ECO:0000259" key="3">
    <source>
        <dbReference type="Pfam" id="PF13505"/>
    </source>
</evidence>
<dbReference type="RefSeq" id="WP_141422339.1">
    <property type="nucleotide sequence ID" value="NZ_VIAR01000011.1"/>
</dbReference>
<dbReference type="InterPro" id="IPR027385">
    <property type="entry name" value="Beta-barrel_OMP"/>
</dbReference>
<dbReference type="EMBL" id="VIAR01000011">
    <property type="protein sequence ID" value="TQD36311.1"/>
    <property type="molecule type" value="Genomic_DNA"/>
</dbReference>
<feature type="chain" id="PRO_5021475004" evidence="2">
    <location>
        <begin position="21"/>
        <end position="165"/>
    </location>
</feature>
<keyword evidence="1 2" id="KW-0732">Signal</keyword>
<evidence type="ECO:0000256" key="1">
    <source>
        <dbReference type="ARBA" id="ARBA00022729"/>
    </source>
</evidence>
<reference evidence="4 5" key="1">
    <citation type="submission" date="2019-06" db="EMBL/GenBank/DDBJ databases">
        <title>Flavibacter putida gen. nov., sp. nov., a novel marine bacterium of the family Flavobacteriaceae isolated from coastal seawater.</title>
        <authorList>
            <person name="Feng X."/>
        </authorList>
    </citation>
    <scope>NUCLEOTIDE SEQUENCE [LARGE SCALE GENOMIC DNA]</scope>
    <source>
        <strain evidence="4 5">PLHSN227</strain>
    </source>
</reference>
<sequence length="165" mass="18094">MKKLLLSFSIILAAFQFAQAQTTEVGITGGYLNVSPDGDSDGESGFYAGFYSEFHLSNTFKFQPGLVYGKAGDTNLMYLPVMLQYYVANTDLHLQAGPQATYIFESDGNAEFKDKLGLDLAVGVGYDIFHNIFIEARYGFKIAENSDTFRSANFNTFIVGLGIGL</sequence>
<comment type="caution">
    <text evidence="4">The sequence shown here is derived from an EMBL/GenBank/DDBJ whole genome shotgun (WGS) entry which is preliminary data.</text>
</comment>
<evidence type="ECO:0000313" key="4">
    <source>
        <dbReference type="EMBL" id="TQD36311.1"/>
    </source>
</evidence>
<protein>
    <submittedName>
        <fullName evidence="4">PorT family protein</fullName>
    </submittedName>
</protein>
<accession>A0A507ZHQ2</accession>
<dbReference type="Pfam" id="PF13505">
    <property type="entry name" value="OMP_b-brl"/>
    <property type="match status" value="1"/>
</dbReference>
<evidence type="ECO:0000313" key="5">
    <source>
        <dbReference type="Proteomes" id="UP000317169"/>
    </source>
</evidence>
<dbReference type="InterPro" id="IPR011250">
    <property type="entry name" value="OMP/PagP_B-barrel"/>
</dbReference>
<dbReference type="Gene3D" id="2.40.160.20">
    <property type="match status" value="1"/>
</dbReference>
<name>A0A507ZHQ2_9FLAO</name>
<dbReference type="OrthoDB" id="947434at2"/>
<feature type="domain" description="Outer membrane protein beta-barrel" evidence="3">
    <location>
        <begin position="7"/>
        <end position="162"/>
    </location>
</feature>
<keyword evidence="5" id="KW-1185">Reference proteome</keyword>